<dbReference type="RefSeq" id="WP_166281992.1">
    <property type="nucleotide sequence ID" value="NZ_JAANNP010000006.1"/>
</dbReference>
<name>A0ABX0GXZ2_9ACTN</name>
<dbReference type="EMBL" id="JAANNP010000006">
    <property type="protein sequence ID" value="NHC14459.1"/>
    <property type="molecule type" value="Genomic_DNA"/>
</dbReference>
<dbReference type="SUPFAM" id="SSF55961">
    <property type="entry name" value="Bet v1-like"/>
    <property type="match status" value="1"/>
</dbReference>
<reference evidence="1 2" key="1">
    <citation type="submission" date="2020-03" db="EMBL/GenBank/DDBJ databases">
        <title>Two novel Motilibacter sp.</title>
        <authorList>
            <person name="Liu S."/>
        </authorList>
    </citation>
    <scope>NUCLEOTIDE SEQUENCE [LARGE SCALE GENOMIC DNA]</scope>
    <source>
        <strain evidence="1 2">E257</strain>
    </source>
</reference>
<evidence type="ECO:0000313" key="2">
    <source>
        <dbReference type="Proteomes" id="UP000800981"/>
    </source>
</evidence>
<keyword evidence="2" id="KW-1185">Reference proteome</keyword>
<organism evidence="1 2">
    <name type="scientific">Motilibacter deserti</name>
    <dbReference type="NCBI Taxonomy" id="2714956"/>
    <lineage>
        <taxon>Bacteria</taxon>
        <taxon>Bacillati</taxon>
        <taxon>Actinomycetota</taxon>
        <taxon>Actinomycetes</taxon>
        <taxon>Motilibacterales</taxon>
        <taxon>Motilibacteraceae</taxon>
        <taxon>Motilibacter</taxon>
    </lineage>
</organism>
<gene>
    <name evidence="1" type="ORF">G9H71_11785</name>
</gene>
<proteinExistence type="predicted"/>
<dbReference type="InterPro" id="IPR023393">
    <property type="entry name" value="START-like_dom_sf"/>
</dbReference>
<protein>
    <submittedName>
        <fullName evidence="1">Uncharacterized protein</fullName>
    </submittedName>
</protein>
<dbReference type="Proteomes" id="UP000800981">
    <property type="component" value="Unassembled WGS sequence"/>
</dbReference>
<evidence type="ECO:0000313" key="1">
    <source>
        <dbReference type="EMBL" id="NHC14459.1"/>
    </source>
</evidence>
<sequence length="101" mass="11294">MSVEISTWSIERDHPHPPERVFTASADPKVKVRWFDLSDAADPDYSADYRIGGRERFRSPRAMPVYTERGAYLDGLDEAASRRTGTPGQLDRLAAALEEAA</sequence>
<dbReference type="Gene3D" id="3.30.530.20">
    <property type="match status" value="1"/>
</dbReference>
<comment type="caution">
    <text evidence="1">The sequence shown here is derived from an EMBL/GenBank/DDBJ whole genome shotgun (WGS) entry which is preliminary data.</text>
</comment>
<accession>A0ABX0GXZ2</accession>